<organism evidence="9 10">
    <name type="scientific">Galendromus occidentalis</name>
    <name type="common">western predatory mite</name>
    <dbReference type="NCBI Taxonomy" id="34638"/>
    <lineage>
        <taxon>Eukaryota</taxon>
        <taxon>Metazoa</taxon>
        <taxon>Ecdysozoa</taxon>
        <taxon>Arthropoda</taxon>
        <taxon>Chelicerata</taxon>
        <taxon>Arachnida</taxon>
        <taxon>Acari</taxon>
        <taxon>Parasitiformes</taxon>
        <taxon>Mesostigmata</taxon>
        <taxon>Gamasina</taxon>
        <taxon>Phytoseioidea</taxon>
        <taxon>Phytoseiidae</taxon>
        <taxon>Typhlodrominae</taxon>
        <taxon>Galendromus</taxon>
    </lineage>
</organism>
<dbReference type="InterPro" id="IPR032675">
    <property type="entry name" value="LRR_dom_sf"/>
</dbReference>
<dbReference type="Gene3D" id="3.80.10.10">
    <property type="entry name" value="Ribonuclease Inhibitor"/>
    <property type="match status" value="2"/>
</dbReference>
<dbReference type="InterPro" id="IPR003591">
    <property type="entry name" value="Leu-rich_rpt_typical-subtyp"/>
</dbReference>
<dbReference type="InterPro" id="IPR036179">
    <property type="entry name" value="Ig-like_dom_sf"/>
</dbReference>
<dbReference type="SUPFAM" id="SSF48726">
    <property type="entry name" value="Immunoglobulin"/>
    <property type="match status" value="1"/>
</dbReference>
<dbReference type="SUPFAM" id="SSF52058">
    <property type="entry name" value="L domain-like"/>
    <property type="match status" value="1"/>
</dbReference>
<dbReference type="SMART" id="SM00409">
    <property type="entry name" value="IG"/>
    <property type="match status" value="1"/>
</dbReference>
<dbReference type="Gene3D" id="2.60.40.10">
    <property type="entry name" value="Immunoglobulins"/>
    <property type="match status" value="1"/>
</dbReference>
<dbReference type="FunFam" id="3.80.10.10:FF:000082">
    <property type="entry name" value="Leucine-rich repeat-containing 24"/>
    <property type="match status" value="1"/>
</dbReference>
<feature type="signal peptide" evidence="7">
    <location>
        <begin position="1"/>
        <end position="34"/>
    </location>
</feature>
<evidence type="ECO:0000256" key="3">
    <source>
        <dbReference type="ARBA" id="ARBA00022737"/>
    </source>
</evidence>
<evidence type="ECO:0000259" key="8">
    <source>
        <dbReference type="PROSITE" id="PS50835"/>
    </source>
</evidence>
<keyword evidence="4" id="KW-1015">Disulfide bond</keyword>
<name>A0AAJ6VZ35_9ACAR</name>
<keyword evidence="6" id="KW-0472">Membrane</keyword>
<protein>
    <submittedName>
        <fullName evidence="10">Immunoglobulin superfamily containing leucine-rich repeat protein-like</fullName>
    </submittedName>
</protein>
<feature type="chain" id="PRO_5042507878" evidence="7">
    <location>
        <begin position="35"/>
        <end position="613"/>
    </location>
</feature>
<evidence type="ECO:0000256" key="5">
    <source>
        <dbReference type="SAM" id="MobiDB-lite"/>
    </source>
</evidence>
<dbReference type="Proteomes" id="UP000694867">
    <property type="component" value="Unplaced"/>
</dbReference>
<feature type="domain" description="Ig-like" evidence="8">
    <location>
        <begin position="318"/>
        <end position="418"/>
    </location>
</feature>
<dbReference type="RefSeq" id="XP_003746471.1">
    <property type="nucleotide sequence ID" value="XM_003746423.1"/>
</dbReference>
<dbReference type="SMART" id="SM00369">
    <property type="entry name" value="LRR_TYP"/>
    <property type="match status" value="5"/>
</dbReference>
<keyword evidence="3" id="KW-0677">Repeat</keyword>
<evidence type="ECO:0000313" key="9">
    <source>
        <dbReference type="Proteomes" id="UP000694867"/>
    </source>
</evidence>
<dbReference type="InterPro" id="IPR007110">
    <property type="entry name" value="Ig-like_dom"/>
</dbReference>
<dbReference type="Pfam" id="PF00560">
    <property type="entry name" value="LRR_1"/>
    <property type="match status" value="1"/>
</dbReference>
<reference evidence="10" key="1">
    <citation type="submission" date="2025-08" db="UniProtKB">
        <authorList>
            <consortium name="RefSeq"/>
        </authorList>
    </citation>
    <scope>IDENTIFICATION</scope>
</reference>
<dbReference type="InterPro" id="IPR001611">
    <property type="entry name" value="Leu-rich_rpt"/>
</dbReference>
<keyword evidence="6" id="KW-1133">Transmembrane helix</keyword>
<dbReference type="InterPro" id="IPR013098">
    <property type="entry name" value="Ig_I-set"/>
</dbReference>
<dbReference type="SMART" id="SM00082">
    <property type="entry name" value="LRRCT"/>
    <property type="match status" value="1"/>
</dbReference>
<dbReference type="InterPro" id="IPR013783">
    <property type="entry name" value="Ig-like_fold"/>
</dbReference>
<evidence type="ECO:0000256" key="2">
    <source>
        <dbReference type="ARBA" id="ARBA00022729"/>
    </source>
</evidence>
<evidence type="ECO:0000256" key="7">
    <source>
        <dbReference type="SAM" id="SignalP"/>
    </source>
</evidence>
<dbReference type="AlphaFoldDB" id="A0AAJ6VZ35"/>
<keyword evidence="2 7" id="KW-0732">Signal</keyword>
<dbReference type="PROSITE" id="PS51450">
    <property type="entry name" value="LRR"/>
    <property type="match status" value="1"/>
</dbReference>
<gene>
    <name evidence="10" type="primary">LOC100906131</name>
</gene>
<accession>A0AAJ6VZ35</accession>
<dbReference type="PANTHER" id="PTHR24366">
    <property type="entry name" value="IG(IMMUNOGLOBULIN) AND LRR(LEUCINE RICH REPEAT) DOMAINS"/>
    <property type="match status" value="1"/>
</dbReference>
<keyword evidence="6" id="KW-0812">Transmembrane</keyword>
<dbReference type="PANTHER" id="PTHR24366:SF140">
    <property type="entry name" value="IP22191P"/>
    <property type="match status" value="1"/>
</dbReference>
<evidence type="ECO:0000256" key="6">
    <source>
        <dbReference type="SAM" id="Phobius"/>
    </source>
</evidence>
<evidence type="ECO:0000256" key="1">
    <source>
        <dbReference type="ARBA" id="ARBA00022614"/>
    </source>
</evidence>
<dbReference type="InterPro" id="IPR003599">
    <property type="entry name" value="Ig_sub"/>
</dbReference>
<feature type="compositionally biased region" description="Polar residues" evidence="5">
    <location>
        <begin position="599"/>
        <end position="613"/>
    </location>
</feature>
<proteinExistence type="predicted"/>
<sequence length="613" mass="67129">MRFSPKRRPWQPDHRLVRLLLLILLSKISIPVNCLAVDDVYDESINEMANATVVLGTFETDPPLPVTEAAAAAEDVDDCAPCLCKWSGGKQTADCAGAQLVEVPRGLRAETQVVNLTGNALTVLGSREFHSKGYSSLQRIFVSHCHLTQVAADTFYLLTNLVELDLSFNRLQSVPSQALSDCTSLRRLSLIHNPIETLHDDAFRGLSRLGTLELSHCQLHTVETLAFRGLRGLEFLRMAHNRLSRLQSAALTDQLPTQLYGVNLEENPWVCDCELRHLRQWMLDNNIPLSAPPKCQNPPRLQGISWSALSMDDLACAPELSSVPSSVKAVEMENATIRCEVDSEPPSSTDIAWSLNGRQIRNMSLMSFGRQLYVISEEESLGRVKTSVLTIVNVFIKDAGTYVCTGSNRAGKVTANVTLYVLPREEFGPLTAVEIVGVTVGFVLTCTVMLAAVYMVMQQYARYCEERAVSSSDDDVDRKETKSCNRKSDVAAAAAAATKSNYETVVAVNRRHVSVDLLDGAQAFTELGLTLCPSVKTCSKATPATTSSVLEFDTVLVEAIASELEEKIASRLIGNLALTNNRRDMLDEENVPPPAPRSANESGVAATNRQMAE</sequence>
<evidence type="ECO:0000313" key="10">
    <source>
        <dbReference type="RefSeq" id="XP_003746471.1"/>
    </source>
</evidence>
<feature type="transmembrane region" description="Helical" evidence="6">
    <location>
        <begin position="435"/>
        <end position="457"/>
    </location>
</feature>
<feature type="region of interest" description="Disordered" evidence="5">
    <location>
        <begin position="584"/>
        <end position="613"/>
    </location>
</feature>
<dbReference type="Pfam" id="PF13855">
    <property type="entry name" value="LRR_8"/>
    <property type="match status" value="1"/>
</dbReference>
<dbReference type="PROSITE" id="PS50835">
    <property type="entry name" value="IG_LIKE"/>
    <property type="match status" value="1"/>
</dbReference>
<keyword evidence="1" id="KW-0433">Leucine-rich repeat</keyword>
<evidence type="ECO:0000256" key="4">
    <source>
        <dbReference type="ARBA" id="ARBA00023157"/>
    </source>
</evidence>
<keyword evidence="9" id="KW-1185">Reference proteome</keyword>
<dbReference type="KEGG" id="goe:100906131"/>
<dbReference type="Pfam" id="PF07679">
    <property type="entry name" value="I-set"/>
    <property type="match status" value="1"/>
</dbReference>
<dbReference type="GeneID" id="100906131"/>
<dbReference type="InterPro" id="IPR000483">
    <property type="entry name" value="Cys-rich_flank_reg_C"/>
</dbReference>